<reference evidence="2 3" key="1">
    <citation type="submission" date="2015-06" db="EMBL/GenBank/DDBJ databases">
        <title>Draft genome of the moderately acidophilic sulfate reducer Candidatus Desulfosporosinus acididurans strain M1.</title>
        <authorList>
            <person name="Poehlein A."/>
            <person name="Petzsch P."/>
            <person name="Johnson B.D."/>
            <person name="Schloemann M."/>
            <person name="Daniel R."/>
            <person name="Muehling M."/>
        </authorList>
    </citation>
    <scope>NUCLEOTIDE SEQUENCE [LARGE SCALE GENOMIC DNA]</scope>
    <source>
        <strain evidence="2 3">M1</strain>
    </source>
</reference>
<dbReference type="InterPro" id="IPR055259">
    <property type="entry name" value="YkvP/CgeB_Glyco_trans-like"/>
</dbReference>
<gene>
    <name evidence="2" type="ORF">DEAC_c19090</name>
</gene>
<accession>A0A0J1FSA6</accession>
<dbReference type="STRING" id="476652.DEAC_c19090"/>
<dbReference type="AlphaFoldDB" id="A0A0J1FSA6"/>
<dbReference type="EMBL" id="LDZY01000006">
    <property type="protein sequence ID" value="KLU65873.1"/>
    <property type="molecule type" value="Genomic_DNA"/>
</dbReference>
<evidence type="ECO:0000313" key="2">
    <source>
        <dbReference type="EMBL" id="KLU65873.1"/>
    </source>
</evidence>
<dbReference type="Proteomes" id="UP000036356">
    <property type="component" value="Unassembled WGS sequence"/>
</dbReference>
<proteinExistence type="predicted"/>
<dbReference type="SUPFAM" id="SSF53756">
    <property type="entry name" value="UDP-Glycosyltransferase/glycogen phosphorylase"/>
    <property type="match status" value="1"/>
</dbReference>
<name>A0A0J1FSA6_9FIRM</name>
<dbReference type="RefSeq" id="WP_047809802.1">
    <property type="nucleotide sequence ID" value="NZ_LDZY01000006.1"/>
</dbReference>
<dbReference type="Pfam" id="PF13524">
    <property type="entry name" value="Glyco_trans_1_2"/>
    <property type="match status" value="1"/>
</dbReference>
<feature type="domain" description="Spore protein YkvP/CgeB glycosyl transferase-like" evidence="1">
    <location>
        <begin position="234"/>
        <end position="378"/>
    </location>
</feature>
<protein>
    <recommendedName>
        <fullName evidence="1">Spore protein YkvP/CgeB glycosyl transferase-like domain-containing protein</fullName>
    </recommendedName>
</protein>
<dbReference type="Gene3D" id="3.40.50.2000">
    <property type="entry name" value="Glycogen Phosphorylase B"/>
    <property type="match status" value="1"/>
</dbReference>
<sequence length="393" mass="44905">MGRIVLLKGQSQYDVLRIFIDQLGAAFSQQLGKEVYIVDLLSPNMNDELNKAFSQPCEFAVAFNAMGGAINLDNQNMYDVLDIPFVAVLVDHPLYHEERLGLVKNMIVTCVDRDHVNYLKQVKHQATKAFLPHGGSKWIGDNDSDESNRKINVLFGGSYLNSNHAYEPIKDLPNYIKRILDEVIEATLWQNGISMEDSLNKLIENRDIYVDDELSYKLNLLLRPVDQFIRARRREKVIEVLAKSGIEVDIYGNGWEDIYRASSLRIHQPVDFLSMLKLMNKSKIVLNIGPNFANGSHERVFSAMLNGAMAVADNNQYFASAFESEEEILLFDWRDLDILPDKIADYLSKPDQISAIANKGRKKAETKHTWRNRAEKIIEIVEVYTMKKKISMS</sequence>
<organism evidence="2 3">
    <name type="scientific">Desulfosporosinus acididurans</name>
    <dbReference type="NCBI Taxonomy" id="476652"/>
    <lineage>
        <taxon>Bacteria</taxon>
        <taxon>Bacillati</taxon>
        <taxon>Bacillota</taxon>
        <taxon>Clostridia</taxon>
        <taxon>Eubacteriales</taxon>
        <taxon>Desulfitobacteriaceae</taxon>
        <taxon>Desulfosporosinus</taxon>
    </lineage>
</organism>
<evidence type="ECO:0000259" key="1">
    <source>
        <dbReference type="Pfam" id="PF13524"/>
    </source>
</evidence>
<dbReference type="PATRIC" id="fig|476652.3.peg.1976"/>
<comment type="caution">
    <text evidence="2">The sequence shown here is derived from an EMBL/GenBank/DDBJ whole genome shotgun (WGS) entry which is preliminary data.</text>
</comment>
<evidence type="ECO:0000313" key="3">
    <source>
        <dbReference type="Proteomes" id="UP000036356"/>
    </source>
</evidence>
<keyword evidence="3" id="KW-1185">Reference proteome</keyword>